<dbReference type="InterPro" id="IPR036875">
    <property type="entry name" value="Znf_CCHC_sf"/>
</dbReference>
<dbReference type="PROSITE" id="PS50158">
    <property type="entry name" value="ZF_CCHC"/>
    <property type="match status" value="1"/>
</dbReference>
<comment type="caution">
    <text evidence="3">The sequence shown here is derived from an EMBL/GenBank/DDBJ whole genome shotgun (WGS) entry which is preliminary data.</text>
</comment>
<dbReference type="InterPro" id="IPR048270">
    <property type="entry name" value="PNMA_C"/>
</dbReference>
<organism evidence="3 4">
    <name type="scientific">Patella caerulea</name>
    <name type="common">Rayed Mediterranean limpet</name>
    <dbReference type="NCBI Taxonomy" id="87958"/>
    <lineage>
        <taxon>Eukaryota</taxon>
        <taxon>Metazoa</taxon>
        <taxon>Spiralia</taxon>
        <taxon>Lophotrochozoa</taxon>
        <taxon>Mollusca</taxon>
        <taxon>Gastropoda</taxon>
        <taxon>Patellogastropoda</taxon>
        <taxon>Patelloidea</taxon>
        <taxon>Patellidae</taxon>
        <taxon>Patella</taxon>
    </lineage>
</organism>
<evidence type="ECO:0000313" key="3">
    <source>
        <dbReference type="EMBL" id="KAK6178605.1"/>
    </source>
</evidence>
<protein>
    <recommendedName>
        <fullName evidence="2">CCHC-type domain-containing protein</fullName>
    </recommendedName>
</protein>
<dbReference type="GO" id="GO:0003676">
    <property type="term" value="F:nucleic acid binding"/>
    <property type="evidence" value="ECO:0007669"/>
    <property type="project" value="InterPro"/>
</dbReference>
<proteinExistence type="predicted"/>
<dbReference type="EMBL" id="JAZGQO010000009">
    <property type="protein sequence ID" value="KAK6178605.1"/>
    <property type="molecule type" value="Genomic_DNA"/>
</dbReference>
<feature type="domain" description="CCHC-type" evidence="2">
    <location>
        <begin position="315"/>
        <end position="330"/>
    </location>
</feature>
<keyword evidence="1" id="KW-0862">Zinc</keyword>
<dbReference type="Gene3D" id="4.10.60.10">
    <property type="entry name" value="Zinc finger, CCHC-type"/>
    <property type="match status" value="1"/>
</dbReference>
<evidence type="ECO:0000256" key="1">
    <source>
        <dbReference type="PROSITE-ProRule" id="PRU00047"/>
    </source>
</evidence>
<evidence type="ECO:0000259" key="2">
    <source>
        <dbReference type="PROSITE" id="PS50158"/>
    </source>
</evidence>
<sequence length="345" mass="39928">MVVVVNFPWSQMASPIGFRQYFLKGWKVGRLEQLTMASKGKNTEVAEGVNQPRLTEIEDLRTQLQLLKASLDDVQQKEPRERLVFAPRERRIGRFSGVKGTVSVYEFREEVTRSLKARPTSLEEKVEFILGHLDGPAKEELRYRPAADKKNPEEILDLLVEVFGERSSVTELFGQFYQTKQDEKQSLTEFSHILMEKLDRIFRVDPKMTLNRDIMLRDQFAENVSDKWLRRELKRKTREHPQISFADLREEANLCSTDIDINNNKPKKCVDVPSYVMKSDKDPIETLLKELTSEVVSLKKEVNTLRSNPTTSKLCYKCHEPGHFKRNCPKLGHLNEQSLSSGASR</sequence>
<dbReference type="PANTHER" id="PTHR19963:SF30">
    <property type="entry name" value="ENDONUCLEASE_EXONUCLEASE_PHOSPHATASE DOMAIN-CONTAINING PROTEIN"/>
    <property type="match status" value="1"/>
</dbReference>
<evidence type="ECO:0000313" key="4">
    <source>
        <dbReference type="Proteomes" id="UP001347796"/>
    </source>
</evidence>
<reference evidence="3 4" key="1">
    <citation type="submission" date="2024-01" db="EMBL/GenBank/DDBJ databases">
        <title>The genome of the rayed Mediterranean limpet Patella caerulea (Linnaeus, 1758).</title>
        <authorList>
            <person name="Anh-Thu Weber A."/>
            <person name="Halstead-Nussloch G."/>
        </authorList>
    </citation>
    <scope>NUCLEOTIDE SEQUENCE [LARGE SCALE GENOMIC DNA]</scope>
    <source>
        <strain evidence="3">AATW-2023a</strain>
        <tissue evidence="3">Whole specimen</tissue>
    </source>
</reference>
<dbReference type="SMART" id="SM00343">
    <property type="entry name" value="ZnF_C2HC"/>
    <property type="match status" value="1"/>
</dbReference>
<gene>
    <name evidence="3" type="ORF">SNE40_013356</name>
</gene>
<keyword evidence="4" id="KW-1185">Reference proteome</keyword>
<name>A0AAN8PXH4_PATCE</name>
<dbReference type="PANTHER" id="PTHR19963">
    <property type="entry name" value="CCHC-TYPE DOMAIN-CONTAINING PROTEIN"/>
    <property type="match status" value="1"/>
</dbReference>
<dbReference type="GO" id="GO:0008270">
    <property type="term" value="F:zinc ion binding"/>
    <property type="evidence" value="ECO:0007669"/>
    <property type="project" value="UniProtKB-KW"/>
</dbReference>
<dbReference type="Proteomes" id="UP001347796">
    <property type="component" value="Unassembled WGS sequence"/>
</dbReference>
<dbReference type="Pfam" id="PF14893">
    <property type="entry name" value="PNMA"/>
    <property type="match status" value="1"/>
</dbReference>
<dbReference type="Pfam" id="PF00098">
    <property type="entry name" value="zf-CCHC"/>
    <property type="match status" value="1"/>
</dbReference>
<dbReference type="SUPFAM" id="SSF57756">
    <property type="entry name" value="Retrovirus zinc finger-like domains"/>
    <property type="match status" value="1"/>
</dbReference>
<keyword evidence="1" id="KW-0479">Metal-binding</keyword>
<accession>A0AAN8PXH4</accession>
<dbReference type="InterPro" id="IPR001878">
    <property type="entry name" value="Znf_CCHC"/>
</dbReference>
<dbReference type="AlphaFoldDB" id="A0AAN8PXH4"/>
<keyword evidence="1" id="KW-0863">Zinc-finger</keyword>